<proteinExistence type="predicted"/>
<feature type="compositionally biased region" description="Polar residues" evidence="1">
    <location>
        <begin position="702"/>
        <end position="712"/>
    </location>
</feature>
<name>A0A146KUX8_LYGHE</name>
<organism evidence="2">
    <name type="scientific">Lygus hesperus</name>
    <name type="common">Western plant bug</name>
    <dbReference type="NCBI Taxonomy" id="30085"/>
    <lineage>
        <taxon>Eukaryota</taxon>
        <taxon>Metazoa</taxon>
        <taxon>Ecdysozoa</taxon>
        <taxon>Arthropoda</taxon>
        <taxon>Hexapoda</taxon>
        <taxon>Insecta</taxon>
        <taxon>Pterygota</taxon>
        <taxon>Neoptera</taxon>
        <taxon>Paraneoptera</taxon>
        <taxon>Hemiptera</taxon>
        <taxon>Heteroptera</taxon>
        <taxon>Panheteroptera</taxon>
        <taxon>Cimicomorpha</taxon>
        <taxon>Miridae</taxon>
        <taxon>Mirini</taxon>
        <taxon>Lygus</taxon>
    </lineage>
</organism>
<gene>
    <name evidence="2" type="ORF">g.66855</name>
</gene>
<feature type="region of interest" description="Disordered" evidence="1">
    <location>
        <begin position="1"/>
        <end position="72"/>
    </location>
</feature>
<protein>
    <submittedName>
        <fullName evidence="2">Uncharacterized protein</fullName>
    </submittedName>
</protein>
<feature type="compositionally biased region" description="Polar residues" evidence="1">
    <location>
        <begin position="518"/>
        <end position="530"/>
    </location>
</feature>
<feature type="compositionally biased region" description="Polar residues" evidence="1">
    <location>
        <begin position="53"/>
        <end position="63"/>
    </location>
</feature>
<feature type="region of interest" description="Disordered" evidence="1">
    <location>
        <begin position="85"/>
        <end position="110"/>
    </location>
</feature>
<dbReference type="EMBL" id="GDHC01019204">
    <property type="protein sequence ID" value="JAP99424.1"/>
    <property type="molecule type" value="Transcribed_RNA"/>
</dbReference>
<feature type="compositionally biased region" description="Low complexity" evidence="1">
    <location>
        <begin position="91"/>
        <end position="102"/>
    </location>
</feature>
<evidence type="ECO:0000256" key="1">
    <source>
        <dbReference type="SAM" id="MobiDB-lite"/>
    </source>
</evidence>
<evidence type="ECO:0000313" key="2">
    <source>
        <dbReference type="EMBL" id="JAP99424.1"/>
    </source>
</evidence>
<feature type="region of interest" description="Disordered" evidence="1">
    <location>
        <begin position="514"/>
        <end position="554"/>
    </location>
</feature>
<feature type="compositionally biased region" description="Polar residues" evidence="1">
    <location>
        <begin position="727"/>
        <end position="743"/>
    </location>
</feature>
<feature type="region of interest" description="Disordered" evidence="1">
    <location>
        <begin position="271"/>
        <end position="358"/>
    </location>
</feature>
<sequence>MGKKGRKTRWRKLPIPIGNGTCSFRDSRKSRGEISRGGWEDNETEEPKRQHHQPLQTISPSTFNEDEYTKITTPRQDMLFKKGYLGKKKTSTPPQDTTDTQSAGDSVESESYVCDETANQYMYPGGYVDPTGVYYMNNGYEMYDPYTGAVTVIVGPGPQYGNGPQVLTAVPCAPLPLQPLEWFNPAAPQAPFLPPAYLHRKKRSSIDSQNCSGQSSETTCNPGSPPEPMDGIPDANSAPFYPTQYVYPGAYMFGAPLYNMNGVSVQGLVPPCAPPPADQAKRRKKRRRRRRGGAVTDEGSESSCEEVLSCEAGNESQSGASSDTALGSSSSKTNSDSGIHTDLTANSGSDSPQILESNYFYPMSPTENLVEPANASNSLENVPSELKAHSEAVLEPLTNTEEVIEITNNTAEVLEESHVESLLCEELTDDQVKPFDHNQQNDESLTEPIVCVEQQLNEMLPLSDVQEQANDMIQSTVVANDPASLEETYLQEALISSTKVDDVLEVKAEIASEEEQCTSDFMSSPTSPQTPAEDYYTSDETEPTPVLPISDSLRVSSDPEFSCQNEEVVENGFFDEEVCPVIDDDQHLMKDDGLMDLKDTSVVIEEVCTKLEESHLYVEPEVVTENIEEISNEEEVSHHCDLSGGTEVRLETIAEDIKEEKPAEVLERPAERPITRAVTKWLEAQGSSALSSTSVGSPVSTEAISTVSGTSSNDDERIEEGEDPLTGQKNGEGNPFLASSPSDAGTRVAEKDLGLTSVESWDLEREARMRAMCDPKASVNKYYRLAAESTSPDKSPVAKKTAVHIGRAGPFPCGICCILQ</sequence>
<feature type="compositionally biased region" description="Polar residues" evidence="1">
    <location>
        <begin position="343"/>
        <end position="356"/>
    </location>
</feature>
<dbReference type="AlphaFoldDB" id="A0A146KUX8"/>
<feature type="compositionally biased region" description="Basic residues" evidence="1">
    <location>
        <begin position="1"/>
        <end position="12"/>
    </location>
</feature>
<feature type="compositionally biased region" description="Basic and acidic residues" evidence="1">
    <location>
        <begin position="25"/>
        <end position="34"/>
    </location>
</feature>
<accession>A0A146KUX8</accession>
<feature type="region of interest" description="Disordered" evidence="1">
    <location>
        <begin position="687"/>
        <end position="751"/>
    </location>
</feature>
<feature type="compositionally biased region" description="Low complexity" evidence="1">
    <location>
        <begin position="318"/>
        <end position="337"/>
    </location>
</feature>
<reference evidence="2" key="1">
    <citation type="journal article" date="2016" name="Gigascience">
        <title>De novo construction of an expanded transcriptome assembly for the western tarnished plant bug, Lygus hesperus.</title>
        <authorList>
            <person name="Tassone E.E."/>
            <person name="Geib S.M."/>
            <person name="Hall B."/>
            <person name="Fabrick J.A."/>
            <person name="Brent C.S."/>
            <person name="Hull J.J."/>
        </authorList>
    </citation>
    <scope>NUCLEOTIDE SEQUENCE</scope>
</reference>
<feature type="compositionally biased region" description="Polar residues" evidence="1">
    <location>
        <begin position="206"/>
        <end position="222"/>
    </location>
</feature>
<feature type="region of interest" description="Disordered" evidence="1">
    <location>
        <begin position="204"/>
        <end position="236"/>
    </location>
</feature>
<feature type="compositionally biased region" description="Basic residues" evidence="1">
    <location>
        <begin position="281"/>
        <end position="292"/>
    </location>
</feature>
<feature type="compositionally biased region" description="Low complexity" evidence="1">
    <location>
        <begin position="687"/>
        <end position="701"/>
    </location>
</feature>